<feature type="transmembrane region" description="Helical" evidence="1">
    <location>
        <begin position="15"/>
        <end position="40"/>
    </location>
</feature>
<sequence length="144" mass="15017">MAYGQPRQEPDPASAAGIIAGFGEGIAVAFVNKIVVVIFTQLAAIQQSLNPETTLVDLGTIFTAWGIAYFFIAYVAPIIAAYVWADKAGVAVYGVGWLGTTIFLNGGFTLGVVLLIVASLLVVIVDVLKNAGNNRQGGRGHPPV</sequence>
<dbReference type="RefSeq" id="WP_159670938.1">
    <property type="nucleotide sequence ID" value="NZ_WUUS01000014.1"/>
</dbReference>
<organism evidence="2 3">
    <name type="scientific">Halobaculum saliterrae</name>
    <dbReference type="NCBI Taxonomy" id="2073113"/>
    <lineage>
        <taxon>Archaea</taxon>
        <taxon>Methanobacteriati</taxon>
        <taxon>Methanobacteriota</taxon>
        <taxon>Stenosarchaea group</taxon>
        <taxon>Halobacteria</taxon>
        <taxon>Halobacteriales</taxon>
        <taxon>Haloferacaceae</taxon>
        <taxon>Halobaculum</taxon>
    </lineage>
</organism>
<keyword evidence="1" id="KW-0472">Membrane</keyword>
<reference evidence="2 3" key="1">
    <citation type="submission" date="2019-12" db="EMBL/GenBank/DDBJ databases">
        <title>Isolation and characterization of three novel carbon monoxide-oxidizing members of Halobacteria from salione crusts and soils.</title>
        <authorList>
            <person name="Myers M.R."/>
            <person name="King G.M."/>
        </authorList>
    </citation>
    <scope>NUCLEOTIDE SEQUENCE [LARGE SCALE GENOMIC DNA]</scope>
    <source>
        <strain evidence="2 3">WSA2</strain>
    </source>
</reference>
<evidence type="ECO:0000256" key="1">
    <source>
        <dbReference type="SAM" id="Phobius"/>
    </source>
</evidence>
<keyword evidence="3" id="KW-1185">Reference proteome</keyword>
<accession>A0A6B0SWW9</accession>
<gene>
    <name evidence="2" type="ORF">GRX01_17800</name>
</gene>
<dbReference type="Proteomes" id="UP000437065">
    <property type="component" value="Unassembled WGS sequence"/>
</dbReference>
<comment type="caution">
    <text evidence="2">The sequence shown here is derived from an EMBL/GenBank/DDBJ whole genome shotgun (WGS) entry which is preliminary data.</text>
</comment>
<keyword evidence="1" id="KW-0812">Transmembrane</keyword>
<evidence type="ECO:0000313" key="3">
    <source>
        <dbReference type="Proteomes" id="UP000437065"/>
    </source>
</evidence>
<evidence type="ECO:0000313" key="2">
    <source>
        <dbReference type="EMBL" id="MXR43185.1"/>
    </source>
</evidence>
<proteinExistence type="predicted"/>
<dbReference type="AlphaFoldDB" id="A0A6B0SWW9"/>
<feature type="transmembrane region" description="Helical" evidence="1">
    <location>
        <begin position="97"/>
        <end position="125"/>
    </location>
</feature>
<name>A0A6B0SWW9_9EURY</name>
<dbReference type="EMBL" id="WUUS01000014">
    <property type="protein sequence ID" value="MXR43185.1"/>
    <property type="molecule type" value="Genomic_DNA"/>
</dbReference>
<dbReference type="OrthoDB" id="384492at2157"/>
<protein>
    <submittedName>
        <fullName evidence="2">Uncharacterized protein</fullName>
    </submittedName>
</protein>
<keyword evidence="1" id="KW-1133">Transmembrane helix</keyword>
<feature type="transmembrane region" description="Helical" evidence="1">
    <location>
        <begin position="61"/>
        <end position="85"/>
    </location>
</feature>